<dbReference type="PANTHER" id="PTHR32026">
    <property type="entry name" value="METHYLTRANSFERASE-LIKE PROTEIN 24"/>
    <property type="match status" value="1"/>
</dbReference>
<accession>A0A4S8KNZ0</accession>
<organism evidence="3 4">
    <name type="scientific">Dendrothele bispora (strain CBS 962.96)</name>
    <dbReference type="NCBI Taxonomy" id="1314807"/>
    <lineage>
        <taxon>Eukaryota</taxon>
        <taxon>Fungi</taxon>
        <taxon>Dikarya</taxon>
        <taxon>Basidiomycota</taxon>
        <taxon>Agaricomycotina</taxon>
        <taxon>Agaricomycetes</taxon>
        <taxon>Agaricomycetidae</taxon>
        <taxon>Agaricales</taxon>
        <taxon>Agaricales incertae sedis</taxon>
        <taxon>Dendrothele</taxon>
    </lineage>
</organism>
<feature type="transmembrane region" description="Helical" evidence="1">
    <location>
        <begin position="12"/>
        <end position="31"/>
    </location>
</feature>
<feature type="domain" description="Methyltransferase" evidence="2">
    <location>
        <begin position="102"/>
        <end position="292"/>
    </location>
</feature>
<dbReference type="AlphaFoldDB" id="A0A4S8KNZ0"/>
<keyword evidence="4" id="KW-1185">Reference proteome</keyword>
<dbReference type="EMBL" id="ML180476">
    <property type="protein sequence ID" value="THU77329.1"/>
    <property type="molecule type" value="Genomic_DNA"/>
</dbReference>
<dbReference type="PANTHER" id="PTHR32026:SF10">
    <property type="entry name" value="METHYLTRANSFERASE-LIKE PROTEIN 24-RELATED"/>
    <property type="match status" value="1"/>
</dbReference>
<dbReference type="OrthoDB" id="10006218at2759"/>
<dbReference type="InterPro" id="IPR026913">
    <property type="entry name" value="METTL24"/>
</dbReference>
<evidence type="ECO:0000313" key="4">
    <source>
        <dbReference type="Proteomes" id="UP000297245"/>
    </source>
</evidence>
<protein>
    <recommendedName>
        <fullName evidence="2">Methyltransferase domain-containing protein</fullName>
    </recommendedName>
</protein>
<keyword evidence="1" id="KW-0812">Transmembrane</keyword>
<reference evidence="3 4" key="1">
    <citation type="journal article" date="2019" name="Nat. Ecol. Evol.">
        <title>Megaphylogeny resolves global patterns of mushroom evolution.</title>
        <authorList>
            <person name="Varga T."/>
            <person name="Krizsan K."/>
            <person name="Foldi C."/>
            <person name="Dima B."/>
            <person name="Sanchez-Garcia M."/>
            <person name="Sanchez-Ramirez S."/>
            <person name="Szollosi G.J."/>
            <person name="Szarkandi J.G."/>
            <person name="Papp V."/>
            <person name="Albert L."/>
            <person name="Andreopoulos W."/>
            <person name="Angelini C."/>
            <person name="Antonin V."/>
            <person name="Barry K.W."/>
            <person name="Bougher N.L."/>
            <person name="Buchanan P."/>
            <person name="Buyck B."/>
            <person name="Bense V."/>
            <person name="Catcheside P."/>
            <person name="Chovatia M."/>
            <person name="Cooper J."/>
            <person name="Damon W."/>
            <person name="Desjardin D."/>
            <person name="Finy P."/>
            <person name="Geml J."/>
            <person name="Haridas S."/>
            <person name="Hughes K."/>
            <person name="Justo A."/>
            <person name="Karasinski D."/>
            <person name="Kautmanova I."/>
            <person name="Kiss B."/>
            <person name="Kocsube S."/>
            <person name="Kotiranta H."/>
            <person name="LaButti K.M."/>
            <person name="Lechner B.E."/>
            <person name="Liimatainen K."/>
            <person name="Lipzen A."/>
            <person name="Lukacs Z."/>
            <person name="Mihaltcheva S."/>
            <person name="Morgado L.N."/>
            <person name="Niskanen T."/>
            <person name="Noordeloos M.E."/>
            <person name="Ohm R.A."/>
            <person name="Ortiz-Santana B."/>
            <person name="Ovrebo C."/>
            <person name="Racz N."/>
            <person name="Riley R."/>
            <person name="Savchenko A."/>
            <person name="Shiryaev A."/>
            <person name="Soop K."/>
            <person name="Spirin V."/>
            <person name="Szebenyi C."/>
            <person name="Tomsovsky M."/>
            <person name="Tulloss R.E."/>
            <person name="Uehling J."/>
            <person name="Grigoriev I.V."/>
            <person name="Vagvolgyi C."/>
            <person name="Papp T."/>
            <person name="Martin F.M."/>
            <person name="Miettinen O."/>
            <person name="Hibbett D.S."/>
            <person name="Nagy L.G."/>
        </authorList>
    </citation>
    <scope>NUCLEOTIDE SEQUENCE [LARGE SCALE GENOMIC DNA]</scope>
    <source>
        <strain evidence="3 4">CBS 962.96</strain>
    </source>
</reference>
<evidence type="ECO:0000259" key="2">
    <source>
        <dbReference type="Pfam" id="PF13383"/>
    </source>
</evidence>
<dbReference type="Proteomes" id="UP000297245">
    <property type="component" value="Unassembled WGS sequence"/>
</dbReference>
<proteinExistence type="predicted"/>
<name>A0A4S8KNZ0_DENBC</name>
<dbReference type="Pfam" id="PF13383">
    <property type="entry name" value="Methyltransf_22"/>
    <property type="match status" value="1"/>
</dbReference>
<evidence type="ECO:0000256" key="1">
    <source>
        <dbReference type="SAM" id="Phobius"/>
    </source>
</evidence>
<evidence type="ECO:0000313" key="3">
    <source>
        <dbReference type="EMBL" id="THU77329.1"/>
    </source>
</evidence>
<keyword evidence="1" id="KW-0472">Membrane</keyword>
<keyword evidence="1" id="KW-1133">Transmembrane helix</keyword>
<gene>
    <name evidence="3" type="ORF">K435DRAFT_702636</name>
</gene>
<sequence length="329" mass="37512">MAIVWGRHPKYALFVFVVLATTFYLLDPFSLPPPEPLPPLNIDSVKGELPKRLARADAIYDKVLADRQGLIRHFGPTPQDVMMFPPNKDPWPPYTVWDFFPAAYNCPHELVRVGALGDGGKWVCGLSRVETKKDCVIYSVGINHESSFEAQLLTSTSHCEVWGYDFSVSSFGPQITRSLSPRTHFFAYGLAGNDHIPPPNAPSTDYPMYTLQSLMKMNGHTHIDILKVDIESWEFETLTTMLKPYLESGEPLPFGQLQLEIHLWNKTFEDFLEWWEMLESAGLRPFMTEPNLVYVNYNRQASADLAEYSFLNIKGDNIFIKDKPEVHAH</sequence>
<dbReference type="InterPro" id="IPR025714">
    <property type="entry name" value="Methyltranfer_dom"/>
</dbReference>